<evidence type="ECO:0000256" key="1">
    <source>
        <dbReference type="ARBA" id="ARBA00023235"/>
    </source>
</evidence>
<protein>
    <submittedName>
        <fullName evidence="3">Uncharacterized protein</fullName>
    </submittedName>
</protein>
<sequence length="257" mass="28756">MSVNFRKPRIGFVNLILSFLRGQEKAVQLSRGVVNYLEKELGVEVIEFTQPVTQRSEAKEAWIRFKAENVDAVILFNGTFNTGELVAEIIRNLDCPFALWGLGELALETRDFSGSMVAVMAAGTIFKNFDKEFTFIYGTIKEEEAKKRVGLFVNTARATAYLKEATIAVIGMRPDGFQIAGADELAIKKLLGTEIINVSTYTFSKIVKGINEKEVNSDIEIQKEIFDINPNDLPGIRGTSRMYLALKKMVKEKNIQA</sequence>
<dbReference type="SUPFAM" id="SSF53743">
    <property type="entry name" value="FucI/AraA N-terminal and middle domains"/>
    <property type="match status" value="1"/>
</dbReference>
<dbReference type="PANTHER" id="PTHR36120">
    <property type="entry name" value="FUCOSE ISOMERASE"/>
    <property type="match status" value="1"/>
</dbReference>
<dbReference type="Proteomes" id="UP000320679">
    <property type="component" value="Unassembled WGS sequence"/>
</dbReference>
<dbReference type="PANTHER" id="PTHR36120:SF1">
    <property type="entry name" value="L-FUCOSE ISOMERASE C-TERMINAL DOMAIN-CONTAINING PROTEIN"/>
    <property type="match status" value="1"/>
</dbReference>
<feature type="non-terminal residue" evidence="3">
    <location>
        <position position="257"/>
    </location>
</feature>
<accession>A0A523V0X5</accession>
<evidence type="ECO:0000313" key="3">
    <source>
        <dbReference type="EMBL" id="TET48418.1"/>
    </source>
</evidence>
<organism evidence="3 4">
    <name type="scientific">Aerophobetes bacterium</name>
    <dbReference type="NCBI Taxonomy" id="2030807"/>
    <lineage>
        <taxon>Bacteria</taxon>
        <taxon>Candidatus Aerophobota</taxon>
    </lineage>
</organism>
<reference evidence="3 4" key="1">
    <citation type="submission" date="2019-03" db="EMBL/GenBank/DDBJ databases">
        <title>Metabolic potential of uncultured bacteria and archaea associated with petroleum seepage in deep-sea sediments.</title>
        <authorList>
            <person name="Dong X."/>
            <person name="Hubert C."/>
        </authorList>
    </citation>
    <scope>NUCLEOTIDE SEQUENCE [LARGE SCALE GENOMIC DNA]</scope>
    <source>
        <strain evidence="3">E29_bin78</strain>
    </source>
</reference>
<dbReference type="AlphaFoldDB" id="A0A523V0X5"/>
<gene>
    <name evidence="3" type="ORF">E3J59_00605</name>
</gene>
<dbReference type="GO" id="GO:0016861">
    <property type="term" value="F:intramolecular oxidoreductase activity, interconverting aldoses and ketoses"/>
    <property type="evidence" value="ECO:0007669"/>
    <property type="project" value="InterPro"/>
</dbReference>
<dbReference type="InterPro" id="IPR009015">
    <property type="entry name" value="Fucose_isomerase_N/cen_sf"/>
</dbReference>
<dbReference type="EMBL" id="SOJK01000026">
    <property type="protein sequence ID" value="TET48418.1"/>
    <property type="molecule type" value="Genomic_DNA"/>
</dbReference>
<name>A0A523V0X5_UNCAE</name>
<dbReference type="GO" id="GO:0005996">
    <property type="term" value="P:monosaccharide metabolic process"/>
    <property type="evidence" value="ECO:0007669"/>
    <property type="project" value="InterPro"/>
</dbReference>
<evidence type="ECO:0000256" key="2">
    <source>
        <dbReference type="ARBA" id="ARBA00023277"/>
    </source>
</evidence>
<comment type="caution">
    <text evidence="3">The sequence shown here is derived from an EMBL/GenBank/DDBJ whole genome shotgun (WGS) entry which is preliminary data.</text>
</comment>
<evidence type="ECO:0000313" key="4">
    <source>
        <dbReference type="Proteomes" id="UP000320679"/>
    </source>
</evidence>
<keyword evidence="2" id="KW-0119">Carbohydrate metabolism</keyword>
<keyword evidence="1" id="KW-0413">Isomerase</keyword>
<dbReference type="GO" id="GO:0005737">
    <property type="term" value="C:cytoplasm"/>
    <property type="evidence" value="ECO:0007669"/>
    <property type="project" value="InterPro"/>
</dbReference>
<proteinExistence type="predicted"/>